<gene>
    <name evidence="1" type="ORF">L3Q82_009185</name>
</gene>
<dbReference type="Proteomes" id="UP000831701">
    <property type="component" value="Chromosome 10"/>
</dbReference>
<comment type="caution">
    <text evidence="1">The sequence shown here is derived from an EMBL/GenBank/DDBJ whole genome shotgun (WGS) entry which is preliminary data.</text>
</comment>
<keyword evidence="2" id="KW-1185">Reference proteome</keyword>
<dbReference type="EMBL" id="CM041540">
    <property type="protein sequence ID" value="KAI3366569.1"/>
    <property type="molecule type" value="Genomic_DNA"/>
</dbReference>
<proteinExistence type="predicted"/>
<sequence>MKLCDDSCVRRLHSDENARVLGELCGAGSDAGMVLQRAPTEHQKEGVTMMKGTLKANLANKQSHSEPSSQHQSGALMLDLAGPETGAPTDLERSTPGPYLDSPPCQRTLTPVLPGKFKPTYHMTRANRKLQDWFFRGRKASPELTTHSPSPTATPHPPPGLITSDSAMPARRADRIASDSMPCQPGAATRISSAPTAPPGLGLAKALTWAEAMFGSERWREYCTGWRSVEEYTLEFRTLAAEVDWMQDALCAAYVNGLSDQMKDKLFSRDDPQELNDLITLALQIDARLQACRPGATPGSRPFCSSLLASQAPLGFRRLLRGCVRDSPQR</sequence>
<name>A0ACB8WFM8_9TELE</name>
<protein>
    <submittedName>
        <fullName evidence="1">Uncharacterized protein</fullName>
    </submittedName>
</protein>
<evidence type="ECO:0000313" key="2">
    <source>
        <dbReference type="Proteomes" id="UP000831701"/>
    </source>
</evidence>
<organism evidence="1 2">
    <name type="scientific">Scortum barcoo</name>
    <name type="common">barcoo grunter</name>
    <dbReference type="NCBI Taxonomy" id="214431"/>
    <lineage>
        <taxon>Eukaryota</taxon>
        <taxon>Metazoa</taxon>
        <taxon>Chordata</taxon>
        <taxon>Craniata</taxon>
        <taxon>Vertebrata</taxon>
        <taxon>Euteleostomi</taxon>
        <taxon>Actinopterygii</taxon>
        <taxon>Neopterygii</taxon>
        <taxon>Teleostei</taxon>
        <taxon>Neoteleostei</taxon>
        <taxon>Acanthomorphata</taxon>
        <taxon>Eupercaria</taxon>
        <taxon>Centrarchiformes</taxon>
        <taxon>Terapontoidei</taxon>
        <taxon>Terapontidae</taxon>
        <taxon>Scortum</taxon>
    </lineage>
</organism>
<reference evidence="1" key="1">
    <citation type="submission" date="2022-04" db="EMBL/GenBank/DDBJ databases">
        <title>Jade perch genome.</title>
        <authorList>
            <person name="Chao B."/>
        </authorList>
    </citation>
    <scope>NUCLEOTIDE SEQUENCE</scope>
    <source>
        <strain evidence="1">CB-2022</strain>
    </source>
</reference>
<accession>A0ACB8WFM8</accession>
<evidence type="ECO:0000313" key="1">
    <source>
        <dbReference type="EMBL" id="KAI3366569.1"/>
    </source>
</evidence>